<feature type="binding site" evidence="3">
    <location>
        <begin position="12"/>
        <end position="14"/>
    </location>
    <ligand>
        <name>substrate</name>
    </ligand>
</feature>
<keyword evidence="3" id="KW-0671">Queuosine biosynthesis</keyword>
<dbReference type="HAMAP" id="MF_00917">
    <property type="entry name" value="QueE"/>
    <property type="match status" value="1"/>
</dbReference>
<feature type="binding site" evidence="3">
    <location>
        <position position="52"/>
    </location>
    <ligand>
        <name>[4Fe-4S] cluster</name>
        <dbReference type="ChEBI" id="CHEBI:49883"/>
        <note>4Fe-4S-S-AdoMet</note>
    </ligand>
</feature>
<reference evidence="5" key="2">
    <citation type="submission" date="2019-07" db="EMBL/GenBank/DDBJ databases">
        <title>Helicobacter labacensis sp. nov., Helicobacter mehlei sp. nov. and Helicobacter vulpis sp. nov., isolated from gastric mucosa of red fox (Vulpis vulpis).</title>
        <authorList>
            <person name="Papic B."/>
        </authorList>
    </citation>
    <scope>NUCLEOTIDE SEQUENCE [LARGE SCALE GENOMIC DNA]</scope>
    <source>
        <strain evidence="5">L8b</strain>
    </source>
</reference>
<keyword evidence="2 3" id="KW-0456">Lyase</keyword>
<comment type="subunit">
    <text evidence="3">Homodimer.</text>
</comment>
<comment type="caution">
    <text evidence="3">Lacks conserved residue(s) required for the propagation of feature annotation.</text>
</comment>
<comment type="caution">
    <text evidence="4">The sequence shown here is derived from an EMBL/GenBank/DDBJ whole genome shotgun (WGS) entry which is preliminary data.</text>
</comment>
<protein>
    <recommendedName>
        <fullName evidence="3">7-carboxy-7-deazaguanine synthase</fullName>
        <shortName evidence="3">CDG synthase</shortName>
        <ecNumber evidence="3">4.3.99.3</ecNumber>
    </recommendedName>
    <alternativeName>
        <fullName evidence="3">Queuosine biosynthesis protein QueE</fullName>
    </alternativeName>
</protein>
<dbReference type="GO" id="GO:0000287">
    <property type="term" value="F:magnesium ion binding"/>
    <property type="evidence" value="ECO:0007669"/>
    <property type="project" value="UniProtKB-UniRule"/>
</dbReference>
<keyword evidence="5" id="KW-1185">Reference proteome</keyword>
<dbReference type="GO" id="GO:1904047">
    <property type="term" value="F:S-adenosyl-L-methionine binding"/>
    <property type="evidence" value="ECO:0007669"/>
    <property type="project" value="UniProtKB-UniRule"/>
</dbReference>
<dbReference type="AlphaFoldDB" id="A0A553V182"/>
<name>A0A553V182_9HELI</name>
<dbReference type="UniPathway" id="UPA00391"/>
<dbReference type="RefSeq" id="WP_120948557.1">
    <property type="nucleotide sequence ID" value="NZ_QXQS01000014.1"/>
</dbReference>
<evidence type="ECO:0000256" key="2">
    <source>
        <dbReference type="ARBA" id="ARBA00023239"/>
    </source>
</evidence>
<evidence type="ECO:0000313" key="4">
    <source>
        <dbReference type="EMBL" id="TSA86238.1"/>
    </source>
</evidence>
<feature type="binding site" evidence="3">
    <location>
        <position position="92"/>
    </location>
    <ligand>
        <name>substrate</name>
    </ligand>
</feature>
<dbReference type="EMBL" id="VKGC01000003">
    <property type="protein sequence ID" value="TSA86238.1"/>
    <property type="molecule type" value="Genomic_DNA"/>
</dbReference>
<proteinExistence type="inferred from homology"/>
<feature type="binding site" evidence="3">
    <location>
        <begin position="143"/>
        <end position="145"/>
    </location>
    <ligand>
        <name>S-adenosyl-L-methionine</name>
        <dbReference type="ChEBI" id="CHEBI:59789"/>
    </ligand>
</feature>
<comment type="catalytic activity">
    <reaction evidence="3">
        <text>6-carboxy-5,6,7,8-tetrahydropterin + H(+) = 7-carboxy-7-carbaguanine + NH4(+)</text>
        <dbReference type="Rhea" id="RHEA:27974"/>
        <dbReference type="ChEBI" id="CHEBI:15378"/>
        <dbReference type="ChEBI" id="CHEBI:28938"/>
        <dbReference type="ChEBI" id="CHEBI:61032"/>
        <dbReference type="ChEBI" id="CHEBI:61036"/>
        <dbReference type="EC" id="4.3.99.3"/>
    </reaction>
</comment>
<dbReference type="EC" id="4.3.99.3" evidence="3"/>
<dbReference type="Proteomes" id="UP000319322">
    <property type="component" value="Unassembled WGS sequence"/>
</dbReference>
<evidence type="ECO:0000313" key="5">
    <source>
        <dbReference type="Proteomes" id="UP000319322"/>
    </source>
</evidence>
<dbReference type="InterPro" id="IPR024924">
    <property type="entry name" value="7-CO-7-deazaguanine_synth-like"/>
</dbReference>
<feature type="binding site" evidence="3">
    <location>
        <position position="31"/>
    </location>
    <ligand>
        <name>[4Fe-4S] cluster</name>
        <dbReference type="ChEBI" id="CHEBI:49883"/>
        <note>4Fe-4S-S-AdoMet</note>
    </ligand>
</feature>
<dbReference type="PANTHER" id="PTHR42836:SF1">
    <property type="entry name" value="7-CARBOXY-7-DEAZAGUANINE SYNTHASE"/>
    <property type="match status" value="1"/>
</dbReference>
<feature type="binding site" evidence="3">
    <location>
        <position position="94"/>
    </location>
    <ligand>
        <name>S-adenosyl-L-methionine</name>
        <dbReference type="ChEBI" id="CHEBI:59789"/>
    </ligand>
</feature>
<comment type="cofactor">
    <cofactor evidence="3">
        <name>S-adenosyl-L-methionine</name>
        <dbReference type="ChEBI" id="CHEBI:59789"/>
    </cofactor>
    <text evidence="3">Binds 1 S-adenosyl-L-methionine per subunit.</text>
</comment>
<keyword evidence="3" id="KW-0408">Iron</keyword>
<keyword evidence="1 3" id="KW-0004">4Fe-4S</keyword>
<keyword evidence="3" id="KW-0411">Iron-sulfur</keyword>
<reference evidence="4 5" key="1">
    <citation type="submission" date="2019-07" db="EMBL/GenBank/DDBJ databases">
        <title>Helicobacter labacensis sp. nov., Helicobacter mehlei sp. nov. and Helicobacter vulpis sp. nov., isolated from gastric mucosa of red fox (Vulpis vulpis).</title>
        <authorList>
            <person name="Kusar D."/>
            <person name="Gruntar I."/>
            <person name="Pate M."/>
            <person name="Zajc U."/>
            <person name="Ocepek M."/>
        </authorList>
    </citation>
    <scope>NUCLEOTIDE SEQUENCE [LARGE SCALE GENOMIC DNA]</scope>
    <source>
        <strain evidence="4 5">L8b</strain>
    </source>
</reference>
<gene>
    <name evidence="3" type="primary">queE</name>
    <name evidence="4" type="ORF">FNE76_01790</name>
</gene>
<comment type="similarity">
    <text evidence="3">Belongs to the radical SAM superfamily. 7-carboxy-7-deazaguanine synthase family.</text>
</comment>
<comment type="pathway">
    <text evidence="3">Purine metabolism; 7-cyano-7-deazaguanine biosynthesis.</text>
</comment>
<sequence length="248" mass="27505">MHLPLVETFYSLQGEGACVGVPSVFVRLGGCNLRCMGFGVKNKLDQQEVIGCDSAYAVYPNAEWQEITQSQTLLERVYALMPQSLKPLIVLTGGEPSLHFKNPILLEALSVWVQEGFTIWVESNGSVLFAFDSLLESLHFTLSVKLSFIESAPKRLNLRAVQNILDHAPVVFKFVLGAPYIDQGIQEIQAFMDSLSLKTLPPIYLMPMGITHAQVQANLKALAPVCLQHGYGLSDRLHIHLWDNAKGR</sequence>
<dbReference type="Pfam" id="PF13353">
    <property type="entry name" value="Fer4_12"/>
    <property type="match status" value="1"/>
</dbReference>
<dbReference type="GO" id="GO:0008616">
    <property type="term" value="P:tRNA queuosine(34) biosynthetic process"/>
    <property type="evidence" value="ECO:0007669"/>
    <property type="project" value="UniProtKB-UniRule"/>
</dbReference>
<feature type="binding site" evidence="3">
    <location>
        <position position="54"/>
    </location>
    <ligand>
        <name>Mg(2+)</name>
        <dbReference type="ChEBI" id="CHEBI:18420"/>
    </ligand>
</feature>
<dbReference type="InterPro" id="IPR013785">
    <property type="entry name" value="Aldolase_TIM"/>
</dbReference>
<organism evidence="4 5">
    <name type="scientific">Helicobacter mehlei</name>
    <dbReference type="NCBI Taxonomy" id="2316080"/>
    <lineage>
        <taxon>Bacteria</taxon>
        <taxon>Pseudomonadati</taxon>
        <taxon>Campylobacterota</taxon>
        <taxon>Epsilonproteobacteria</taxon>
        <taxon>Campylobacterales</taxon>
        <taxon>Helicobacteraceae</taxon>
        <taxon>Helicobacter</taxon>
    </lineage>
</organism>
<dbReference type="GO" id="GO:0051539">
    <property type="term" value="F:4 iron, 4 sulfur cluster binding"/>
    <property type="evidence" value="ECO:0007669"/>
    <property type="project" value="UniProtKB-UniRule"/>
</dbReference>
<dbReference type="Gene3D" id="3.20.20.70">
    <property type="entry name" value="Aldolase class I"/>
    <property type="match status" value="1"/>
</dbReference>
<feature type="binding site" evidence="3">
    <location>
        <position position="35"/>
    </location>
    <ligand>
        <name>[4Fe-4S] cluster</name>
        <dbReference type="ChEBI" id="CHEBI:49883"/>
        <note>4Fe-4S-S-AdoMet</note>
    </ligand>
</feature>
<comment type="function">
    <text evidence="3">Catalyzes the complex heterocyclic radical-mediated conversion of 6-carboxy-5,6,7,8-tetrahydropterin (CPH4) to 7-carboxy-7-deazaguanine (CDG), a step common to the biosynthetic pathways of all 7-deazapurine-containing compounds.</text>
</comment>
<feature type="binding site" evidence="3">
    <location>
        <position position="27"/>
    </location>
    <ligand>
        <name>substrate</name>
    </ligand>
</feature>
<dbReference type="PANTHER" id="PTHR42836">
    <property type="entry name" value="7-CARBOXY-7-DEAZAGUANINE SYNTHASE"/>
    <property type="match status" value="1"/>
</dbReference>
<keyword evidence="3" id="KW-0460">Magnesium</keyword>
<accession>A0A553V182</accession>
<comment type="cofactor">
    <cofactor evidence="3">
        <name>[4Fe-4S] cluster</name>
        <dbReference type="ChEBI" id="CHEBI:49883"/>
    </cofactor>
    <text evidence="3">Binds 1 [4Fe-4S] cluster. The cluster is coordinated with 3 cysteines and an exchangeable S-adenosyl-L-methionine.</text>
</comment>
<keyword evidence="3" id="KW-0479">Metal-binding</keyword>
<keyword evidence="3" id="KW-0949">S-adenosyl-L-methionine</keyword>
<evidence type="ECO:0000256" key="3">
    <source>
        <dbReference type="HAMAP-Rule" id="MF_00917"/>
    </source>
</evidence>
<dbReference type="GO" id="GO:0016840">
    <property type="term" value="F:carbon-nitrogen lyase activity"/>
    <property type="evidence" value="ECO:0007669"/>
    <property type="project" value="UniProtKB-UniRule"/>
</dbReference>
<evidence type="ECO:0000256" key="1">
    <source>
        <dbReference type="ARBA" id="ARBA00022485"/>
    </source>
</evidence>
<comment type="cofactor">
    <cofactor evidence="3">
        <name>Mg(2+)</name>
        <dbReference type="ChEBI" id="CHEBI:18420"/>
    </cofactor>
</comment>
<reference evidence="4 5" key="3">
    <citation type="submission" date="2019-07" db="EMBL/GenBank/DDBJ databases">
        <authorList>
            <person name="Papic B."/>
        </authorList>
    </citation>
    <scope>NUCLEOTIDE SEQUENCE [LARGE SCALE GENOMIC DNA]</scope>
    <source>
        <strain evidence="4 5">L8b</strain>
    </source>
</reference>